<evidence type="ECO:0000256" key="5">
    <source>
        <dbReference type="ARBA" id="ARBA00022692"/>
    </source>
</evidence>
<gene>
    <name evidence="10" type="ORF">P4826_07105</name>
</gene>
<sequence length="414" mass="42877">MSVPSAAIGAQQAPAVPAGLAIVVLALLLSIQPVTTDLYLPALPALTRGLGADVAAGQLTLSALLLAFGCSQLAWGPLSDRFGRRPVLLAGLGLYTLASVGAVLAPSMDLLVAWRTAQGLAMGAVVMCARAIVRDLYTPLAGARAMSKALTGLGLIACLCAPLGGLLTEWLGWRAALLVLTAYAVATLALVALRLPETLGQRNPRALHPATLVRTWALVLRTPTFWAFSLLTTASYGGLFTFLAASSFVYLDVLGSSRTQYGLTLLSTAAAYLLGTLLCRRLLARHGLKRTVAIAGLLSASGGLLMLLAAALGWHSVAALLPPFYLFMLGHGIHQPCGQSGAVGPFPQAAGVASALNGFMMMLAAFAIGRWLGGALDGTVWPLVQGVALWSLLLAAIAWTLVQRHAPQESAHAP</sequence>
<dbReference type="PROSITE" id="PS50850">
    <property type="entry name" value="MFS"/>
    <property type="match status" value="1"/>
</dbReference>
<name>A0ABZ0J6D3_9BURK</name>
<feature type="transmembrane region" description="Helical" evidence="8">
    <location>
        <begin position="54"/>
        <end position="75"/>
    </location>
</feature>
<evidence type="ECO:0000256" key="7">
    <source>
        <dbReference type="ARBA" id="ARBA00023136"/>
    </source>
</evidence>
<feature type="transmembrane region" description="Helical" evidence="8">
    <location>
        <begin position="261"/>
        <end position="279"/>
    </location>
</feature>
<evidence type="ECO:0000313" key="11">
    <source>
        <dbReference type="Proteomes" id="UP001303211"/>
    </source>
</evidence>
<feature type="transmembrane region" description="Helical" evidence="8">
    <location>
        <begin position="145"/>
        <end position="167"/>
    </location>
</feature>
<dbReference type="InterPro" id="IPR011701">
    <property type="entry name" value="MFS"/>
</dbReference>
<dbReference type="CDD" id="cd17320">
    <property type="entry name" value="MFS_MdfA_MDR_like"/>
    <property type="match status" value="1"/>
</dbReference>
<feature type="domain" description="Major facilitator superfamily (MFS) profile" evidence="9">
    <location>
        <begin position="21"/>
        <end position="406"/>
    </location>
</feature>
<feature type="transmembrane region" description="Helical" evidence="8">
    <location>
        <begin position="173"/>
        <end position="195"/>
    </location>
</feature>
<proteinExistence type="inferred from homology"/>
<evidence type="ECO:0000256" key="3">
    <source>
        <dbReference type="ARBA" id="ARBA00022448"/>
    </source>
</evidence>
<dbReference type="EMBL" id="CP136921">
    <property type="protein sequence ID" value="WOO33824.1"/>
    <property type="molecule type" value="Genomic_DNA"/>
</dbReference>
<feature type="transmembrane region" description="Helical" evidence="8">
    <location>
        <begin position="380"/>
        <end position="402"/>
    </location>
</feature>
<dbReference type="InterPro" id="IPR020846">
    <property type="entry name" value="MFS_dom"/>
</dbReference>
<dbReference type="RefSeq" id="WP_317703156.1">
    <property type="nucleotide sequence ID" value="NZ_CP136921.1"/>
</dbReference>
<dbReference type="Gene3D" id="1.20.1720.10">
    <property type="entry name" value="Multidrug resistance protein D"/>
    <property type="match status" value="1"/>
</dbReference>
<dbReference type="SUPFAM" id="SSF103473">
    <property type="entry name" value="MFS general substrate transporter"/>
    <property type="match status" value="1"/>
</dbReference>
<evidence type="ECO:0000256" key="6">
    <source>
        <dbReference type="ARBA" id="ARBA00022989"/>
    </source>
</evidence>
<feature type="transmembrane region" description="Helical" evidence="8">
    <location>
        <begin position="346"/>
        <end position="368"/>
    </location>
</feature>
<feature type="transmembrane region" description="Helical" evidence="8">
    <location>
        <begin position="87"/>
        <end position="106"/>
    </location>
</feature>
<keyword evidence="7 8" id="KW-0472">Membrane</keyword>
<dbReference type="Pfam" id="PF07690">
    <property type="entry name" value="MFS_1"/>
    <property type="match status" value="1"/>
</dbReference>
<comment type="caution">
    <text evidence="8">Lacks conserved residue(s) required for the propagation of feature annotation.</text>
</comment>
<organism evidence="10 11">
    <name type="scientific">Diaphorobacter limosus</name>
    <dbReference type="NCBI Taxonomy" id="3036128"/>
    <lineage>
        <taxon>Bacteria</taxon>
        <taxon>Pseudomonadati</taxon>
        <taxon>Pseudomonadota</taxon>
        <taxon>Betaproteobacteria</taxon>
        <taxon>Burkholderiales</taxon>
        <taxon>Comamonadaceae</taxon>
        <taxon>Diaphorobacter</taxon>
    </lineage>
</organism>
<keyword evidence="6 8" id="KW-1133">Transmembrane helix</keyword>
<dbReference type="PANTHER" id="PTHR43124">
    <property type="entry name" value="PURINE EFFLUX PUMP PBUE"/>
    <property type="match status" value="1"/>
</dbReference>
<dbReference type="NCBIfam" id="TIGR00710">
    <property type="entry name" value="efflux_Bcr_CflA"/>
    <property type="match status" value="1"/>
</dbReference>
<comment type="subcellular location">
    <subcellularLocation>
        <location evidence="8">Cell inner membrane</location>
        <topology evidence="8">Multi-pass membrane protein</topology>
    </subcellularLocation>
    <subcellularLocation>
        <location evidence="1">Cell membrane</location>
        <topology evidence="1">Multi-pass membrane protein</topology>
    </subcellularLocation>
</comment>
<keyword evidence="4" id="KW-1003">Cell membrane</keyword>
<evidence type="ECO:0000256" key="2">
    <source>
        <dbReference type="ARBA" id="ARBA00006236"/>
    </source>
</evidence>
<evidence type="ECO:0000256" key="1">
    <source>
        <dbReference type="ARBA" id="ARBA00004651"/>
    </source>
</evidence>
<feature type="transmembrane region" description="Helical" evidence="8">
    <location>
        <begin position="12"/>
        <end position="34"/>
    </location>
</feature>
<feature type="transmembrane region" description="Helical" evidence="8">
    <location>
        <begin position="224"/>
        <end position="249"/>
    </location>
</feature>
<keyword evidence="3 8" id="KW-0813">Transport</keyword>
<keyword evidence="8" id="KW-0997">Cell inner membrane</keyword>
<dbReference type="PANTHER" id="PTHR43124:SF3">
    <property type="entry name" value="CHLORAMPHENICOL EFFLUX PUMP RV0191"/>
    <property type="match status" value="1"/>
</dbReference>
<evidence type="ECO:0000256" key="4">
    <source>
        <dbReference type="ARBA" id="ARBA00022475"/>
    </source>
</evidence>
<dbReference type="InterPro" id="IPR050189">
    <property type="entry name" value="MFS_Efflux_Transporters"/>
</dbReference>
<accession>A0ABZ0J6D3</accession>
<dbReference type="InterPro" id="IPR004812">
    <property type="entry name" value="Efflux_drug-R_Bcr/CmlA"/>
</dbReference>
<feature type="transmembrane region" description="Helical" evidence="8">
    <location>
        <begin position="112"/>
        <end position="133"/>
    </location>
</feature>
<comment type="similarity">
    <text evidence="2 8">Belongs to the major facilitator superfamily. Bcr/CmlA family.</text>
</comment>
<keyword evidence="5 8" id="KW-0812">Transmembrane</keyword>
<evidence type="ECO:0000259" key="9">
    <source>
        <dbReference type="PROSITE" id="PS50850"/>
    </source>
</evidence>
<dbReference type="InterPro" id="IPR036259">
    <property type="entry name" value="MFS_trans_sf"/>
</dbReference>
<reference evidence="10 11" key="1">
    <citation type="submission" date="2023-03" db="EMBL/GenBank/DDBJ databases">
        <title>Diaphorobacter basophil sp. nov., isolated from a sewage-treatment plant.</title>
        <authorList>
            <person name="Yang K."/>
        </authorList>
    </citation>
    <scope>NUCLEOTIDE SEQUENCE [LARGE SCALE GENOMIC DNA]</scope>
    <source>
        <strain evidence="10 11">Y-1</strain>
    </source>
</reference>
<evidence type="ECO:0000313" key="10">
    <source>
        <dbReference type="EMBL" id="WOO33824.1"/>
    </source>
</evidence>
<evidence type="ECO:0000256" key="8">
    <source>
        <dbReference type="RuleBase" id="RU365088"/>
    </source>
</evidence>
<feature type="transmembrane region" description="Helical" evidence="8">
    <location>
        <begin position="291"/>
        <end position="311"/>
    </location>
</feature>
<keyword evidence="11" id="KW-1185">Reference proteome</keyword>
<dbReference type="Proteomes" id="UP001303211">
    <property type="component" value="Chromosome"/>
</dbReference>
<protein>
    <recommendedName>
        <fullName evidence="8">Bcr/CflA family efflux transporter</fullName>
    </recommendedName>
</protein>